<comment type="caution">
    <text evidence="12">The sequence shown here is derived from an EMBL/GenBank/DDBJ whole genome shotgun (WGS) entry which is preliminary data.</text>
</comment>
<dbReference type="NCBIfam" id="TIGR01536">
    <property type="entry name" value="asn_synth_AEB"/>
    <property type="match status" value="1"/>
</dbReference>
<dbReference type="EC" id="6.3.5.4" evidence="3"/>
<dbReference type="CDD" id="cd01991">
    <property type="entry name" value="Asn_synthase_B_C"/>
    <property type="match status" value="1"/>
</dbReference>
<feature type="binding site" evidence="9">
    <location>
        <begin position="362"/>
        <end position="363"/>
    </location>
    <ligand>
        <name>ATP</name>
        <dbReference type="ChEBI" id="CHEBI:30616"/>
    </ligand>
</feature>
<organism evidence="12 13">
    <name type="scientific">Parvularcula marina</name>
    <dbReference type="NCBI Taxonomy" id="2292771"/>
    <lineage>
        <taxon>Bacteria</taxon>
        <taxon>Pseudomonadati</taxon>
        <taxon>Pseudomonadota</taxon>
        <taxon>Alphaproteobacteria</taxon>
        <taxon>Parvularculales</taxon>
        <taxon>Parvularculaceae</taxon>
        <taxon>Parvularcula</taxon>
    </lineage>
</organism>
<keyword evidence="13" id="KW-1185">Reference proteome</keyword>
<dbReference type="OrthoDB" id="9763290at2"/>
<gene>
    <name evidence="12" type="primary">asnB</name>
    <name evidence="12" type="ORF">DX908_00420</name>
</gene>
<dbReference type="PROSITE" id="PS51278">
    <property type="entry name" value="GATASE_TYPE_2"/>
    <property type="match status" value="1"/>
</dbReference>
<dbReference type="InterPro" id="IPR006426">
    <property type="entry name" value="Asn_synth_AEB"/>
</dbReference>
<evidence type="ECO:0000313" key="13">
    <source>
        <dbReference type="Proteomes" id="UP000264589"/>
    </source>
</evidence>
<dbReference type="InterPro" id="IPR001962">
    <property type="entry name" value="Asn_synthase"/>
</dbReference>
<evidence type="ECO:0000256" key="1">
    <source>
        <dbReference type="ARBA" id="ARBA00005187"/>
    </source>
</evidence>
<dbReference type="Gene3D" id="3.40.50.620">
    <property type="entry name" value="HUPs"/>
    <property type="match status" value="1"/>
</dbReference>
<keyword evidence="5 9" id="KW-0067">ATP-binding</keyword>
<keyword evidence="12" id="KW-0436">Ligase</keyword>
<comment type="similarity">
    <text evidence="2">Belongs to the asparagine synthetase family.</text>
</comment>
<keyword evidence="8" id="KW-0028">Amino-acid biosynthesis</keyword>
<feature type="binding site" evidence="9">
    <location>
        <position position="99"/>
    </location>
    <ligand>
        <name>L-glutamine</name>
        <dbReference type="ChEBI" id="CHEBI:58359"/>
    </ligand>
</feature>
<dbReference type="SUPFAM" id="SSF52402">
    <property type="entry name" value="Adenine nucleotide alpha hydrolases-like"/>
    <property type="match status" value="1"/>
</dbReference>
<dbReference type="PANTHER" id="PTHR43284:SF1">
    <property type="entry name" value="ASPARAGINE SYNTHETASE"/>
    <property type="match status" value="1"/>
</dbReference>
<comment type="pathway">
    <text evidence="1">Amino-acid biosynthesis; L-asparagine biosynthesis; L-asparagine from L-aspartate (L-Gln route): step 1/1.</text>
</comment>
<evidence type="ECO:0000256" key="10">
    <source>
        <dbReference type="PIRSR" id="PIRSR001589-3"/>
    </source>
</evidence>
<evidence type="ECO:0000256" key="3">
    <source>
        <dbReference type="ARBA" id="ARBA00012737"/>
    </source>
</evidence>
<evidence type="ECO:0000256" key="8">
    <source>
        <dbReference type="PIRSR" id="PIRSR001589-1"/>
    </source>
</evidence>
<accession>A0A371REK9</accession>
<dbReference type="GO" id="GO:0004066">
    <property type="term" value="F:asparagine synthase (glutamine-hydrolyzing) activity"/>
    <property type="evidence" value="ECO:0007669"/>
    <property type="project" value="UniProtKB-EC"/>
</dbReference>
<keyword evidence="6 8" id="KW-0315">Glutamine amidotransferase</keyword>
<evidence type="ECO:0000313" key="12">
    <source>
        <dbReference type="EMBL" id="RFB03879.1"/>
    </source>
</evidence>
<protein>
    <recommendedName>
        <fullName evidence="3">asparagine synthase (glutamine-hydrolyzing)</fullName>
        <ecNumber evidence="3">6.3.5.4</ecNumber>
    </recommendedName>
</protein>
<evidence type="ECO:0000256" key="9">
    <source>
        <dbReference type="PIRSR" id="PIRSR001589-2"/>
    </source>
</evidence>
<dbReference type="Pfam" id="PF13537">
    <property type="entry name" value="GATase_7"/>
    <property type="match status" value="1"/>
</dbReference>
<evidence type="ECO:0000256" key="7">
    <source>
        <dbReference type="ARBA" id="ARBA00048741"/>
    </source>
</evidence>
<evidence type="ECO:0000256" key="2">
    <source>
        <dbReference type="ARBA" id="ARBA00005752"/>
    </source>
</evidence>
<dbReference type="EMBL" id="QUQO01000001">
    <property type="protein sequence ID" value="RFB03879.1"/>
    <property type="molecule type" value="Genomic_DNA"/>
</dbReference>
<dbReference type="FunCoup" id="A0A371REK9">
    <property type="interactions" value="486"/>
</dbReference>
<evidence type="ECO:0000256" key="4">
    <source>
        <dbReference type="ARBA" id="ARBA00022741"/>
    </source>
</evidence>
<dbReference type="InterPro" id="IPR014729">
    <property type="entry name" value="Rossmann-like_a/b/a_fold"/>
</dbReference>
<feature type="domain" description="Glutamine amidotransferase type-2" evidence="11">
    <location>
        <begin position="2"/>
        <end position="213"/>
    </location>
</feature>
<dbReference type="SUPFAM" id="SSF56235">
    <property type="entry name" value="N-terminal nucleophile aminohydrolases (Ntn hydrolases)"/>
    <property type="match status" value="1"/>
</dbReference>
<dbReference type="Gene3D" id="3.60.20.10">
    <property type="entry name" value="Glutamine Phosphoribosylpyrophosphate, subunit 1, domain 1"/>
    <property type="match status" value="1"/>
</dbReference>
<dbReference type="Proteomes" id="UP000264589">
    <property type="component" value="Unassembled WGS sequence"/>
</dbReference>
<comment type="catalytic activity">
    <reaction evidence="7">
        <text>L-aspartate + L-glutamine + ATP + H2O = L-asparagine + L-glutamate + AMP + diphosphate + H(+)</text>
        <dbReference type="Rhea" id="RHEA:12228"/>
        <dbReference type="ChEBI" id="CHEBI:15377"/>
        <dbReference type="ChEBI" id="CHEBI:15378"/>
        <dbReference type="ChEBI" id="CHEBI:29985"/>
        <dbReference type="ChEBI" id="CHEBI:29991"/>
        <dbReference type="ChEBI" id="CHEBI:30616"/>
        <dbReference type="ChEBI" id="CHEBI:33019"/>
        <dbReference type="ChEBI" id="CHEBI:58048"/>
        <dbReference type="ChEBI" id="CHEBI:58359"/>
        <dbReference type="ChEBI" id="CHEBI:456215"/>
        <dbReference type="EC" id="6.3.5.4"/>
    </reaction>
</comment>
<sequence length="648" mass="71560">MCGIAGIVDLEGRREIDRLALERMTEALEHRGPDGHGYHLEPGLGFGHRRLAIIDEAGGRQPYTASGGTVICYNGEIYNHREVREDLTRAGRQFRTRSDTEVLAELMDLRGPEGLPELQGMFAFAAWDPRNETLTLARDRLGEKPLYTYITRDGFLVFASEIDAMLAGGLVTPVIDSTSVADYLFYGYVPDPKTIYRGIRKLPPAHELTIRRGRDVPPPRRWWSLRMKPDQGCRFEAALETMLPTLDEAVSDQMISDRPIAAFLSGGVDSSAVASSMQIGREAKVTTCAMGFDDPAYDERGPAAEVARHLGTDHREFVTHFDPSFLIPAVAAIYGEPFADTSAVPTVLLCKGARQHSVVALSGDGGDEIFAGYGRYDGILQEARIRQFLPEVARRSVFRAAGHLYPAFPPSVPAPFRLKTALQSVSEEPEAGYARAVSAILPDRCRALLAPEMRDYEPQSIIESAMVAADISDPVLAAQAVDMVTWLPGRMLVKVDRASMASGLEVRPPLLDHRLVEWAATLPRSFKLKGPTAKRILKEALKPRLPADILARQKQGFGAPVDGWFRDDGGALIDNLMARDAWRDSGYFSLDRVRELAKRHRTGRGQHGQELWSVLMFDAFLTRQSCNRSLLDEIPSINAPSIAREAVA</sequence>
<dbReference type="InterPro" id="IPR051786">
    <property type="entry name" value="ASN_synthetase/amidase"/>
</dbReference>
<dbReference type="RefSeq" id="WP_116390507.1">
    <property type="nucleotide sequence ID" value="NZ_QUQO01000001.1"/>
</dbReference>
<dbReference type="InParanoid" id="A0A371REK9"/>
<dbReference type="PIRSF" id="PIRSF001589">
    <property type="entry name" value="Asn_synthetase_glu-h"/>
    <property type="match status" value="1"/>
</dbReference>
<feature type="site" description="Important for beta-aspartyl-AMP intermediate formation" evidence="10">
    <location>
        <position position="364"/>
    </location>
</feature>
<evidence type="ECO:0000256" key="5">
    <source>
        <dbReference type="ARBA" id="ARBA00022840"/>
    </source>
</evidence>
<dbReference type="GO" id="GO:0005829">
    <property type="term" value="C:cytosol"/>
    <property type="evidence" value="ECO:0007669"/>
    <property type="project" value="TreeGrafter"/>
</dbReference>
<dbReference type="CDD" id="cd00712">
    <property type="entry name" value="AsnB"/>
    <property type="match status" value="1"/>
</dbReference>
<dbReference type="AlphaFoldDB" id="A0A371REK9"/>
<feature type="active site" description="For GATase activity" evidence="8">
    <location>
        <position position="2"/>
    </location>
</feature>
<dbReference type="InterPro" id="IPR033738">
    <property type="entry name" value="AsnB_N"/>
</dbReference>
<dbReference type="InterPro" id="IPR029055">
    <property type="entry name" value="Ntn_hydrolases_N"/>
</dbReference>
<dbReference type="Pfam" id="PF00733">
    <property type="entry name" value="Asn_synthase"/>
    <property type="match status" value="1"/>
</dbReference>
<name>A0A371REK9_9PROT</name>
<evidence type="ECO:0000259" key="11">
    <source>
        <dbReference type="PROSITE" id="PS51278"/>
    </source>
</evidence>
<dbReference type="InterPro" id="IPR017932">
    <property type="entry name" value="GATase_2_dom"/>
</dbReference>
<dbReference type="GO" id="GO:0005524">
    <property type="term" value="F:ATP binding"/>
    <property type="evidence" value="ECO:0007669"/>
    <property type="project" value="UniProtKB-KW"/>
</dbReference>
<reference evidence="12 13" key="1">
    <citation type="submission" date="2018-08" db="EMBL/GenBank/DDBJ databases">
        <title>Parvularcula sp. SM1705, isolated from surface water of the South Sea China.</title>
        <authorList>
            <person name="Sun L."/>
        </authorList>
    </citation>
    <scope>NUCLEOTIDE SEQUENCE [LARGE SCALE GENOMIC DNA]</scope>
    <source>
        <strain evidence="12 13">SM1705</strain>
    </source>
</reference>
<proteinExistence type="inferred from homology"/>
<evidence type="ECO:0000256" key="6">
    <source>
        <dbReference type="ARBA" id="ARBA00022962"/>
    </source>
</evidence>
<keyword evidence="8" id="KW-0061">Asparagine biosynthesis</keyword>
<dbReference type="GO" id="GO:0006529">
    <property type="term" value="P:asparagine biosynthetic process"/>
    <property type="evidence" value="ECO:0007669"/>
    <property type="project" value="UniProtKB-KW"/>
</dbReference>
<keyword evidence="4 9" id="KW-0547">Nucleotide-binding</keyword>
<dbReference type="PANTHER" id="PTHR43284">
    <property type="entry name" value="ASPARAGINE SYNTHETASE (GLUTAMINE-HYDROLYZING)"/>
    <property type="match status" value="1"/>
</dbReference>